<dbReference type="Pfam" id="PF07158">
    <property type="entry name" value="MatC_N"/>
    <property type="match status" value="1"/>
</dbReference>
<feature type="compositionally biased region" description="Low complexity" evidence="1">
    <location>
        <begin position="208"/>
        <end position="226"/>
    </location>
</feature>
<comment type="caution">
    <text evidence="4">The sequence shown here is derived from an EMBL/GenBank/DDBJ whole genome shotgun (WGS) entry which is preliminary data.</text>
</comment>
<feature type="transmembrane region" description="Helical" evidence="2">
    <location>
        <begin position="266"/>
        <end position="299"/>
    </location>
</feature>
<dbReference type="Proteomes" id="UP001589568">
    <property type="component" value="Unassembled WGS sequence"/>
</dbReference>
<sequence>MTLATLSIIVLAGLLAATLIPGFDLGLGALAAAFLLGLAAGVTENDVTAFFPADFFVLIVGVTALFAVAQHNGTLDWLLDLLLRLAGGRLVLIALAPFAIGAVLTAAGTLPAAATAIVSPIALGFAARYRISPMLAAVLGVTGIISGLLSPLAVYGVTARELSGKLGIGLPGSAPVTFLAGGLLAGLVVCAGVLAVGRWKGGIPRGRTSTPAETPTTPVPATEAPGAPAPVAPVPTPASPGSGAVTVTAEPEAPAMAPQRSGARAFTLVCMGAVVVLSVGFDMNVGYLGLTAALILQLAFRMPIGEVVSRIPWNVVLLIGGLLTYVGLMQHLGAFKQISDLLGVTGAPLLSLLVLCYVAGITSFAASSIAVFATVTPLLPPLVDAGLSPVGGVLALALASVLVDLNPLGITGGLILGAAEPAVRPRLFRQLLTYGLISIVVAPALTWAAFGWW</sequence>
<evidence type="ECO:0000256" key="2">
    <source>
        <dbReference type="SAM" id="Phobius"/>
    </source>
</evidence>
<feature type="transmembrane region" description="Helical" evidence="2">
    <location>
        <begin position="134"/>
        <end position="156"/>
    </location>
</feature>
<keyword evidence="2" id="KW-0472">Membrane</keyword>
<feature type="domain" description="Dicarboxylate carrier MatC N-terminal" evidence="3">
    <location>
        <begin position="4"/>
        <end position="147"/>
    </location>
</feature>
<feature type="transmembrane region" description="Helical" evidence="2">
    <location>
        <begin position="176"/>
        <end position="197"/>
    </location>
</feature>
<feature type="transmembrane region" description="Helical" evidence="2">
    <location>
        <begin position="311"/>
        <end position="328"/>
    </location>
</feature>
<feature type="compositionally biased region" description="Pro residues" evidence="1">
    <location>
        <begin position="227"/>
        <end position="238"/>
    </location>
</feature>
<keyword evidence="2" id="KW-0812">Transmembrane</keyword>
<reference evidence="4 5" key="1">
    <citation type="submission" date="2024-09" db="EMBL/GenBank/DDBJ databases">
        <authorList>
            <person name="Sun Q."/>
            <person name="Mori K."/>
        </authorList>
    </citation>
    <scope>NUCLEOTIDE SEQUENCE [LARGE SCALE GENOMIC DNA]</scope>
    <source>
        <strain evidence="4 5">JCM 3324</strain>
    </source>
</reference>
<evidence type="ECO:0000259" key="3">
    <source>
        <dbReference type="Pfam" id="PF07158"/>
    </source>
</evidence>
<accession>A0ABV5NZI2</accession>
<evidence type="ECO:0000256" key="1">
    <source>
        <dbReference type="SAM" id="MobiDB-lite"/>
    </source>
</evidence>
<evidence type="ECO:0000313" key="5">
    <source>
        <dbReference type="Proteomes" id="UP001589568"/>
    </source>
</evidence>
<name>A0ABV5NZI2_9ACTN</name>
<feature type="transmembrane region" description="Helical" evidence="2">
    <location>
        <begin position="81"/>
        <end position="104"/>
    </location>
</feature>
<evidence type="ECO:0000313" key="4">
    <source>
        <dbReference type="EMBL" id="MFB9475728.1"/>
    </source>
</evidence>
<protein>
    <submittedName>
        <fullName evidence="4">SLC13 family permease</fullName>
    </submittedName>
</protein>
<keyword evidence="5" id="KW-1185">Reference proteome</keyword>
<feature type="transmembrane region" description="Helical" evidence="2">
    <location>
        <begin position="349"/>
        <end position="373"/>
    </location>
</feature>
<feature type="transmembrane region" description="Helical" evidence="2">
    <location>
        <begin position="110"/>
        <end position="127"/>
    </location>
</feature>
<dbReference type="RefSeq" id="WP_379484823.1">
    <property type="nucleotide sequence ID" value="NZ_JBHMCF010000045.1"/>
</dbReference>
<gene>
    <name evidence="4" type="ORF">ACFFR3_40090</name>
</gene>
<feature type="region of interest" description="Disordered" evidence="1">
    <location>
        <begin position="204"/>
        <end position="246"/>
    </location>
</feature>
<dbReference type="InterPro" id="IPR009827">
    <property type="entry name" value="MatC_N"/>
</dbReference>
<proteinExistence type="predicted"/>
<dbReference type="EMBL" id="JBHMCF010000045">
    <property type="protein sequence ID" value="MFB9475728.1"/>
    <property type="molecule type" value="Genomic_DNA"/>
</dbReference>
<feature type="transmembrane region" description="Helical" evidence="2">
    <location>
        <begin position="49"/>
        <end position="69"/>
    </location>
</feature>
<keyword evidence="2" id="KW-1133">Transmembrane helix</keyword>
<feature type="transmembrane region" description="Helical" evidence="2">
    <location>
        <begin position="431"/>
        <end position="450"/>
    </location>
</feature>
<organism evidence="4 5">
    <name type="scientific">Nonomuraea salmonea</name>
    <dbReference type="NCBI Taxonomy" id="46181"/>
    <lineage>
        <taxon>Bacteria</taxon>
        <taxon>Bacillati</taxon>
        <taxon>Actinomycetota</taxon>
        <taxon>Actinomycetes</taxon>
        <taxon>Streptosporangiales</taxon>
        <taxon>Streptosporangiaceae</taxon>
        <taxon>Nonomuraea</taxon>
    </lineage>
</organism>
<feature type="transmembrane region" description="Helical" evidence="2">
    <location>
        <begin position="393"/>
        <end position="419"/>
    </location>
</feature>